<organism evidence="4 5">
    <name type="scientific">Oryza rufipogon</name>
    <name type="common">Brownbeard rice</name>
    <name type="synonym">Asian wild rice</name>
    <dbReference type="NCBI Taxonomy" id="4529"/>
    <lineage>
        <taxon>Eukaryota</taxon>
        <taxon>Viridiplantae</taxon>
        <taxon>Streptophyta</taxon>
        <taxon>Embryophyta</taxon>
        <taxon>Tracheophyta</taxon>
        <taxon>Spermatophyta</taxon>
        <taxon>Magnoliopsida</taxon>
        <taxon>Liliopsida</taxon>
        <taxon>Poales</taxon>
        <taxon>Poaceae</taxon>
        <taxon>BOP clade</taxon>
        <taxon>Oryzoideae</taxon>
        <taxon>Oryzeae</taxon>
        <taxon>Oryzinae</taxon>
        <taxon>Oryza</taxon>
    </lineage>
</organism>
<evidence type="ECO:0000259" key="3">
    <source>
        <dbReference type="Pfam" id="PF20451"/>
    </source>
</evidence>
<evidence type="ECO:0008006" key="6">
    <source>
        <dbReference type="Google" id="ProtNLM"/>
    </source>
</evidence>
<dbReference type="AlphaFoldDB" id="A0A0E0RBT9"/>
<name>A0A0E0RBT9_ORYRU</name>
<dbReference type="Gramene" id="ORUFI11G23890.1">
    <property type="protein sequence ID" value="ORUFI11G23890.1"/>
    <property type="gene ID" value="ORUFI11G23890"/>
</dbReference>
<dbReference type="PANTHER" id="PTHR31713">
    <property type="entry name" value="OS02G0177800 PROTEIN"/>
    <property type="match status" value="1"/>
</dbReference>
<evidence type="ECO:0000313" key="4">
    <source>
        <dbReference type="EnsemblPlants" id="ORUFI11G23890.1"/>
    </source>
</evidence>
<dbReference type="eggNOG" id="ENOG502QWE3">
    <property type="taxonomic scope" value="Eukaryota"/>
</dbReference>
<dbReference type="Proteomes" id="UP000008022">
    <property type="component" value="Unassembled WGS sequence"/>
</dbReference>
<evidence type="ECO:0000259" key="2">
    <source>
        <dbReference type="Pfam" id="PF07887"/>
    </source>
</evidence>
<reference evidence="4" key="2">
    <citation type="submission" date="2015-06" db="UniProtKB">
        <authorList>
            <consortium name="EnsemblPlants"/>
        </authorList>
    </citation>
    <scope>IDENTIFICATION</scope>
</reference>
<dbReference type="OMA" id="LECNRTP"/>
<dbReference type="GO" id="GO:0003700">
    <property type="term" value="F:DNA-binding transcription factor activity"/>
    <property type="evidence" value="ECO:0007669"/>
    <property type="project" value="TreeGrafter"/>
</dbReference>
<dbReference type="PANTHER" id="PTHR31713:SF55">
    <property type="entry name" value="OS11G0663100 PROTEIN"/>
    <property type="match status" value="1"/>
</dbReference>
<protein>
    <recommendedName>
        <fullName evidence="6">Calmodulin-binding protein-like</fullName>
    </recommendedName>
</protein>
<dbReference type="InterPro" id="IPR046831">
    <property type="entry name" value="Calmodulin_bind_N"/>
</dbReference>
<feature type="domain" description="Calmodulin binding protein-like N-terminal" evidence="2">
    <location>
        <begin position="78"/>
        <end position="222"/>
    </location>
</feature>
<dbReference type="EnsemblPlants" id="ORUFI11G23890.1">
    <property type="protein sequence ID" value="ORUFI11G23890.1"/>
    <property type="gene ID" value="ORUFI11G23890"/>
</dbReference>
<feature type="domain" description="Calmodulin binding protein central" evidence="3">
    <location>
        <begin position="236"/>
        <end position="300"/>
    </location>
</feature>
<dbReference type="HOGENOM" id="CLU_037475_0_0_1"/>
<dbReference type="InterPro" id="IPR012416">
    <property type="entry name" value="CBP60"/>
</dbReference>
<feature type="compositionally biased region" description="Low complexity" evidence="1">
    <location>
        <begin position="562"/>
        <end position="575"/>
    </location>
</feature>
<feature type="region of interest" description="Disordered" evidence="1">
    <location>
        <begin position="553"/>
        <end position="644"/>
    </location>
</feature>
<dbReference type="STRING" id="4529.A0A0E0RBT9"/>
<proteinExistence type="predicted"/>
<dbReference type="GO" id="GO:0005634">
    <property type="term" value="C:nucleus"/>
    <property type="evidence" value="ECO:0007669"/>
    <property type="project" value="TreeGrafter"/>
</dbReference>
<dbReference type="Pfam" id="PF20451">
    <property type="entry name" value="Calmod_bind_M"/>
    <property type="match status" value="1"/>
</dbReference>
<evidence type="ECO:0000256" key="1">
    <source>
        <dbReference type="SAM" id="MobiDB-lite"/>
    </source>
</evidence>
<dbReference type="InterPro" id="IPR046830">
    <property type="entry name" value="Calmod_bind_M"/>
</dbReference>
<evidence type="ECO:0000313" key="5">
    <source>
        <dbReference type="Proteomes" id="UP000008022"/>
    </source>
</evidence>
<accession>A0A0E0RBT9</accession>
<reference evidence="5" key="1">
    <citation type="submission" date="2013-06" db="EMBL/GenBank/DDBJ databases">
        <authorList>
            <person name="Zhao Q."/>
        </authorList>
    </citation>
    <scope>NUCLEOTIDE SEQUENCE</scope>
    <source>
        <strain evidence="5">cv. W1943</strain>
    </source>
</reference>
<dbReference type="GO" id="GO:0080142">
    <property type="term" value="P:regulation of salicylic acid biosynthetic process"/>
    <property type="evidence" value="ECO:0007669"/>
    <property type="project" value="TreeGrafter"/>
</dbReference>
<sequence>MVTTTYDKQTDIIQEFVRMLQKQYERIENVLRENQLELQEKFSSLTAAISGVGGYHPQFLDFLPPRVLSYQNCSGRLLRLQFVNSCSKDKYSTHKIEADDESPLQVAIYDHNNRIVTSEPFSSMRVQIVVINGDFDHDHRGQWTKKDFDTKIVHGRPQKGQLLSGELKFRLQNGVGYLSSAKFQDNSSFVPSKKFKLGVMAADERISERIQEGITESFAVKDVRGYIAKKNPNPSPRDAVYKLSKIAKSGDRHKLLEQNGIKTVEDFLSFYQKSPGDLRKILGKISDQDWDLIIGHAQKCNPRPGVYSSFLQESNVSHEHQALFGSNGRYYLQGSCSMHPSHMLQVPYFRGHRNKNLLILQNVTAQLDVQGTQQQISSEYNGLSSGGLPVTVPNSSNFQPETLYQNLMHHGQLEGTQVVGQQVSSVGNEVLPASSLDVSSSQQQQHSLECNRTPDQLDGNGLSHVNLSDWQPLQELWLDGHVDTQWDSSGNALSASAEGLVNEFTGWRQPSIPVTPGSGGSCSAAEQNYWGHSPVSEAGSISYNGISAVSEAAGNRSHGHRGLSPSPSPARGAAGSRRHRALSFSPARGAGNVRRRALSFSPGRGARSSSNGWPPLPPGPPSWWTDNTSNTSADCTDEEYCLDG</sequence>
<dbReference type="GO" id="GO:0043565">
    <property type="term" value="F:sequence-specific DNA binding"/>
    <property type="evidence" value="ECO:0007669"/>
    <property type="project" value="TreeGrafter"/>
</dbReference>
<dbReference type="Pfam" id="PF07887">
    <property type="entry name" value="Calmodulin_bind"/>
    <property type="match status" value="1"/>
</dbReference>
<feature type="compositionally biased region" description="Polar residues" evidence="1">
    <location>
        <begin position="625"/>
        <end position="634"/>
    </location>
</feature>
<dbReference type="GO" id="GO:0005516">
    <property type="term" value="F:calmodulin binding"/>
    <property type="evidence" value="ECO:0007669"/>
    <property type="project" value="InterPro"/>
</dbReference>
<keyword evidence="5" id="KW-1185">Reference proteome</keyword>
<feature type="compositionally biased region" description="Acidic residues" evidence="1">
    <location>
        <begin position="635"/>
        <end position="644"/>
    </location>
</feature>